<dbReference type="InterPro" id="IPR036770">
    <property type="entry name" value="Ankyrin_rpt-contain_sf"/>
</dbReference>
<proteinExistence type="predicted"/>
<comment type="caution">
    <text evidence="1">The sequence shown here is derived from an EMBL/GenBank/DDBJ whole genome shotgun (WGS) entry which is preliminary data.</text>
</comment>
<reference evidence="1 2" key="1">
    <citation type="submission" date="2019-07" db="EMBL/GenBank/DDBJ databases">
        <title>Genomics analysis of Aphanomyces spp. identifies a new class of oomycete effector associated with host adaptation.</title>
        <authorList>
            <person name="Gaulin E."/>
        </authorList>
    </citation>
    <scope>NUCLEOTIDE SEQUENCE [LARGE SCALE GENOMIC DNA]</scope>
    <source>
        <strain evidence="1 2">ATCC 201684</strain>
    </source>
</reference>
<keyword evidence="2" id="KW-1185">Reference proteome</keyword>
<dbReference type="PANTHER" id="PTHR46586">
    <property type="entry name" value="ANKYRIN REPEAT-CONTAINING PROTEIN"/>
    <property type="match status" value="1"/>
</dbReference>
<dbReference type="InterPro" id="IPR002110">
    <property type="entry name" value="Ankyrin_rpt"/>
</dbReference>
<sequence length="305" mass="33938">MKENLICAAVSTNDVALLQHLHAKFDLLYCARKLLNVAAFSGCLDTLIYLYDLKHPGCTAFAMDAAAKAGHLKIVKFLHLHRNEGCTTKAMDGAAKYGHVEVLKWLHANRTEGCTTLAMNNAAMNGHLQVVQWLHHNGHGCTEQAMQSAIRFGHLSVVQWLHIHRAEGCDATTSLDSSMSSENAKAMIEWLCVNRSDIDPAAFLKRAAVRDQIDVMELLLDCFQVPWSSMLTFKSVRRGQFQALRWIHSKYPAVFDGMDPAALALPALKGNMDLLTWLQKVAHVEIPSDLLELAKRRSRQSSHAS</sequence>
<dbReference type="Gene3D" id="1.25.40.20">
    <property type="entry name" value="Ankyrin repeat-containing domain"/>
    <property type="match status" value="1"/>
</dbReference>
<evidence type="ECO:0000313" key="2">
    <source>
        <dbReference type="Proteomes" id="UP000481153"/>
    </source>
</evidence>
<evidence type="ECO:0000313" key="1">
    <source>
        <dbReference type="EMBL" id="KAF0738556.1"/>
    </source>
</evidence>
<dbReference type="Proteomes" id="UP000481153">
    <property type="component" value="Unassembled WGS sequence"/>
</dbReference>
<dbReference type="Pfam" id="PF13637">
    <property type="entry name" value="Ank_4"/>
    <property type="match status" value="1"/>
</dbReference>
<gene>
    <name evidence="1" type="ORF">Ae201684_005607</name>
</gene>
<dbReference type="VEuPathDB" id="FungiDB:AeMF1_003859"/>
<dbReference type="AlphaFoldDB" id="A0A6G0XEJ8"/>
<protein>
    <submittedName>
        <fullName evidence="1">Uncharacterized protein</fullName>
    </submittedName>
</protein>
<dbReference type="SUPFAM" id="SSF48403">
    <property type="entry name" value="Ankyrin repeat"/>
    <property type="match status" value="1"/>
</dbReference>
<dbReference type="EMBL" id="VJMJ01000072">
    <property type="protein sequence ID" value="KAF0738556.1"/>
    <property type="molecule type" value="Genomic_DNA"/>
</dbReference>
<dbReference type="PANTHER" id="PTHR46586:SF3">
    <property type="entry name" value="ANKYRIN REPEAT-CONTAINING PROTEIN"/>
    <property type="match status" value="1"/>
</dbReference>
<name>A0A6G0XEJ8_9STRA</name>
<dbReference type="InterPro" id="IPR052050">
    <property type="entry name" value="SecEffector_AnkRepeat"/>
</dbReference>
<organism evidence="1 2">
    <name type="scientific">Aphanomyces euteiches</name>
    <dbReference type="NCBI Taxonomy" id="100861"/>
    <lineage>
        <taxon>Eukaryota</taxon>
        <taxon>Sar</taxon>
        <taxon>Stramenopiles</taxon>
        <taxon>Oomycota</taxon>
        <taxon>Saprolegniomycetes</taxon>
        <taxon>Saprolegniales</taxon>
        <taxon>Verrucalvaceae</taxon>
        <taxon>Aphanomyces</taxon>
    </lineage>
</organism>
<accession>A0A6G0XEJ8</accession>